<gene>
    <name evidence="3" type="ORF">TSG867_LOCUS21717</name>
</gene>
<name>A0A820W3Q5_9BILA</name>
<feature type="region of interest" description="Disordered" evidence="1">
    <location>
        <begin position="26"/>
        <end position="45"/>
    </location>
</feature>
<evidence type="ECO:0000256" key="1">
    <source>
        <dbReference type="SAM" id="MobiDB-lite"/>
    </source>
</evidence>
<dbReference type="AlphaFoldDB" id="A0A820W3Q5"/>
<feature type="region of interest" description="Disordered" evidence="1">
    <location>
        <begin position="807"/>
        <end position="865"/>
    </location>
</feature>
<reference evidence="3" key="1">
    <citation type="submission" date="2021-02" db="EMBL/GenBank/DDBJ databases">
        <authorList>
            <person name="Nowell W R."/>
        </authorList>
    </citation>
    <scope>NUCLEOTIDE SEQUENCE</scope>
</reference>
<protein>
    <submittedName>
        <fullName evidence="3">Uncharacterized protein</fullName>
    </submittedName>
</protein>
<feature type="compositionally biased region" description="Basic residues" evidence="1">
    <location>
        <begin position="597"/>
        <end position="608"/>
    </location>
</feature>
<feature type="compositionally biased region" description="Low complexity" evidence="1">
    <location>
        <begin position="807"/>
        <end position="822"/>
    </location>
</feature>
<keyword evidence="2" id="KW-0812">Transmembrane</keyword>
<evidence type="ECO:0000313" key="4">
    <source>
        <dbReference type="Proteomes" id="UP000663862"/>
    </source>
</evidence>
<evidence type="ECO:0000313" key="3">
    <source>
        <dbReference type="EMBL" id="CAF4509049.1"/>
    </source>
</evidence>
<proteinExistence type="predicted"/>
<dbReference type="Proteomes" id="UP000663862">
    <property type="component" value="Unassembled WGS sequence"/>
</dbReference>
<feature type="compositionally biased region" description="Polar residues" evidence="1">
    <location>
        <begin position="26"/>
        <end position="40"/>
    </location>
</feature>
<feature type="region of interest" description="Disordered" evidence="1">
    <location>
        <begin position="590"/>
        <end position="634"/>
    </location>
</feature>
<feature type="compositionally biased region" description="Polar residues" evidence="1">
    <location>
        <begin position="828"/>
        <end position="863"/>
    </location>
</feature>
<organism evidence="3 4">
    <name type="scientific">Rotaria socialis</name>
    <dbReference type="NCBI Taxonomy" id="392032"/>
    <lineage>
        <taxon>Eukaryota</taxon>
        <taxon>Metazoa</taxon>
        <taxon>Spiralia</taxon>
        <taxon>Gnathifera</taxon>
        <taxon>Rotifera</taxon>
        <taxon>Eurotatoria</taxon>
        <taxon>Bdelloidea</taxon>
        <taxon>Philodinida</taxon>
        <taxon>Philodinidae</taxon>
        <taxon>Rotaria</taxon>
    </lineage>
</organism>
<feature type="compositionally biased region" description="Basic residues" evidence="1">
    <location>
        <begin position="616"/>
        <end position="628"/>
    </location>
</feature>
<evidence type="ECO:0000256" key="2">
    <source>
        <dbReference type="SAM" id="Phobius"/>
    </source>
</evidence>
<sequence>MSSLNDDNRTSDSHADSNYWQRVRQAQQSGELNRQNSIGQFEQKRKYRQNLADTSAKSMKTATTSPQHQFQQLVERVRELQKEIVPDFLLYQMPTTYSPFAAITPSSNVSQGSISNLPYRQSLSISSTSSSSSIPSQRMGLSSRILERAHQIPERFWLDWQQKQMQDQIEELEYIKNNIQCTPNFPSFPNAVETKDTDLSKLNRQTSYDDLCRQRLTFLQEANRLANERRASLVQSATLDETIPEKIKNESHKRDEDDERSIIFDQRSQGSIDTAHINDFDEFPSDSSAPLASVQKASSTLDRSQLAISLPFTYKNARESTIGRNNHRQASIEPMLEKVIEVNDSAMQTTSPSNSIADVAQIDTELNVTLIKREHQQQMSPILYSKAIMNRSIEFRKFQPISCHKILTKDVTKPISVLKGEEINDSQSASLTLTSKSSRLRLPFINNDKHPNDYTQSNQKQNKKSFSCSIMPSKDNFLFSPTLLFTCRNRRRTRKKKINSSNLSLIPTTSLKNNLILLTHSYCYEKRNDNHLNAKNMVTLKIPHNTSMVSNQTTLKWKQNDGGFQHDVLSNGTNNDKYAIRPLSSSSATSTTDCFIQRHRRKQTRLKRKTESKERKEKKKKKERKKRSPSSTSKVEATEASLFQYFAVDTPAIDTSAIFYPHEQARCADKSGAKEKNCFLSQTLVEHQQRQKHESSFHLTMADSHGGNATSNALSKRKENVRVFIRRRRCRRTIQRRKPILFQSSSSVNSRETLLSSADNVEELVSFIERKINSKHKKKPRSNKNIIVVNYKPVFVNPRREKTFRTVKSTSSVKPKPKSTLPTDDEFSSATHYSRQRTFTTTSSDCSPLRSMSISSQNPQSVSLDVPDVEDPLKFIEIMYQQLFTEDGRLRNATETVAFAHCVKQIVTNSRRNSTSSSVFTNRSKSTHLKNVNLDKNHDQRKYSASSNYHPQPSKIPVLCSPPPSATNGYYGTSSEEEQEKESETLKQTIIPYQKVITDNDVPRKNLDQLNVTNHYHTHRSSSNSTHLKRSSVNRTVAASNSFHISKDDTGSEDLDTFSDFDFMHTSNIIIQPSSSIIDDEFTRTDSKLSSSGYQSLDRSRKSFVQQKSYSENDLLYAIDKSYTSIKSINPCSICMHSPKITVIPQVVSTPSSFSAIIKRIQQPIGKILMKYVNFILISKNVLLLPLFIFLLRQRSIHVGN</sequence>
<comment type="caution">
    <text evidence="3">The sequence shown here is derived from an EMBL/GenBank/DDBJ whole genome shotgun (WGS) entry which is preliminary data.</text>
</comment>
<accession>A0A820W3Q5</accession>
<keyword evidence="2" id="KW-0472">Membrane</keyword>
<feature type="transmembrane region" description="Helical" evidence="2">
    <location>
        <begin position="1172"/>
        <end position="1192"/>
    </location>
</feature>
<feature type="compositionally biased region" description="Low complexity" evidence="1">
    <location>
        <begin position="913"/>
        <end position="924"/>
    </location>
</feature>
<feature type="compositionally biased region" description="Basic and acidic residues" evidence="1">
    <location>
        <begin position="933"/>
        <end position="942"/>
    </location>
</feature>
<keyword evidence="2" id="KW-1133">Transmembrane helix</keyword>
<feature type="region of interest" description="Disordered" evidence="1">
    <location>
        <begin position="913"/>
        <end position="985"/>
    </location>
</feature>
<dbReference type="EMBL" id="CAJOBQ010001702">
    <property type="protein sequence ID" value="CAF4509049.1"/>
    <property type="molecule type" value="Genomic_DNA"/>
</dbReference>